<feature type="domain" description="AB hydrolase-1" evidence="4">
    <location>
        <begin position="103"/>
        <end position="263"/>
    </location>
</feature>
<keyword evidence="3" id="KW-0732">Signal</keyword>
<sequence length="593" mass="65293">MLISIVCTSLLLVTFPSVSAYSYQIPINRPAEAEISIPTIVTAEWQWVDINPSRDLEWHDCYAEFQCARLDVPLDWLEPSDNERVVLAIVKLPARHLENYMGPLFTNPGGPGGSGVSHVLRSAKAIQKIVGENHDIISFDPRGIGASAPALYCWPSRQSEKLWALQDVGVIDAHDGMVYDAYARASASSNLCTSVVGGNETSGIYGAFSYVGTTSVARDMLEILNKTGHEKLRYWGFSYGTMLGGMFAAMYPEKIERMVNDGNVDYKEWTTCAHKNALHDTDIVMEAFYTFCHSAGPSNCALWSPTPDLIKARLDTIIDSLKTDPIIVPASLSLLDTSELPELITYSSLKRLISTSLYQPVRFFPSFARVCSALENRDGAPFLDAATAWGYKKKQFSCDIPNIPPGPNDVESNDDAFRAIMCSDGGEMTDSVEEFTEYAEGLMEMSKAAGAVNILFRIACVGWKAKAKWRFTGPFEGNTSHPILFLANQADNITPLRSARANAKGFNNSVVLIQNSYGHTSIAAASSCTAEYLRQYFQNGTLPDPDTKCEADIVPFGRIDEVGGLSLKEAELRDEMWELGETMTWVPFPGGRF</sequence>
<proteinExistence type="inferred from homology"/>
<evidence type="ECO:0000256" key="3">
    <source>
        <dbReference type="SAM" id="SignalP"/>
    </source>
</evidence>
<name>A0A9P6SLH5_9HELO</name>
<protein>
    <submittedName>
        <fullName evidence="6">Hydrolase</fullName>
    </submittedName>
</protein>
<accession>A0A9P6SLH5</accession>
<evidence type="ECO:0000259" key="5">
    <source>
        <dbReference type="Pfam" id="PF08386"/>
    </source>
</evidence>
<dbReference type="OrthoDB" id="425534at2759"/>
<dbReference type="InterPro" id="IPR051601">
    <property type="entry name" value="Serine_prot/Carboxylest_S33"/>
</dbReference>
<dbReference type="InterPro" id="IPR029058">
    <property type="entry name" value="AB_hydrolase_fold"/>
</dbReference>
<dbReference type="SUPFAM" id="SSF53474">
    <property type="entry name" value="alpha/beta-Hydrolases"/>
    <property type="match status" value="1"/>
</dbReference>
<dbReference type="InterPro" id="IPR000073">
    <property type="entry name" value="AB_hydrolase_1"/>
</dbReference>
<evidence type="ECO:0000256" key="1">
    <source>
        <dbReference type="ARBA" id="ARBA00010088"/>
    </source>
</evidence>
<dbReference type="Proteomes" id="UP000785200">
    <property type="component" value="Unassembled WGS sequence"/>
</dbReference>
<reference evidence="6" key="1">
    <citation type="submission" date="2019-07" db="EMBL/GenBank/DDBJ databases">
        <title>Hyphodiscus hymeniophilus genome sequencing and assembly.</title>
        <authorList>
            <person name="Kramer G."/>
            <person name="Nodwell J."/>
        </authorList>
    </citation>
    <scope>NUCLEOTIDE SEQUENCE</scope>
    <source>
        <strain evidence="6">ATCC 34498</strain>
    </source>
</reference>
<comment type="similarity">
    <text evidence="1">Belongs to the peptidase S33 family.</text>
</comment>
<dbReference type="InterPro" id="IPR013595">
    <property type="entry name" value="Pept_S33_TAP-like_C"/>
</dbReference>
<dbReference type="PANTHER" id="PTHR43248">
    <property type="entry name" value="2-SUCCINYL-6-HYDROXY-2,4-CYCLOHEXADIENE-1-CARBOXYLATE SYNTHASE"/>
    <property type="match status" value="1"/>
</dbReference>
<keyword evidence="2 6" id="KW-0378">Hydrolase</keyword>
<evidence type="ECO:0000259" key="4">
    <source>
        <dbReference type="Pfam" id="PF00561"/>
    </source>
</evidence>
<comment type="caution">
    <text evidence="6">The sequence shown here is derived from an EMBL/GenBank/DDBJ whole genome shotgun (WGS) entry which is preliminary data.</text>
</comment>
<organism evidence="6 7">
    <name type="scientific">Hyphodiscus hymeniophilus</name>
    <dbReference type="NCBI Taxonomy" id="353542"/>
    <lineage>
        <taxon>Eukaryota</taxon>
        <taxon>Fungi</taxon>
        <taxon>Dikarya</taxon>
        <taxon>Ascomycota</taxon>
        <taxon>Pezizomycotina</taxon>
        <taxon>Leotiomycetes</taxon>
        <taxon>Helotiales</taxon>
        <taxon>Hyphodiscaceae</taxon>
        <taxon>Hyphodiscus</taxon>
    </lineage>
</organism>
<dbReference type="GO" id="GO:0016787">
    <property type="term" value="F:hydrolase activity"/>
    <property type="evidence" value="ECO:0007669"/>
    <property type="project" value="UniProtKB-KW"/>
</dbReference>
<gene>
    <name evidence="6" type="ORF">D0Z07_7869</name>
</gene>
<evidence type="ECO:0000256" key="2">
    <source>
        <dbReference type="ARBA" id="ARBA00022801"/>
    </source>
</evidence>
<dbReference type="Gene3D" id="3.40.50.1820">
    <property type="entry name" value="alpha/beta hydrolase"/>
    <property type="match status" value="1"/>
</dbReference>
<feature type="signal peptide" evidence="3">
    <location>
        <begin position="1"/>
        <end position="20"/>
    </location>
</feature>
<dbReference type="Pfam" id="PF08386">
    <property type="entry name" value="Abhydrolase_4"/>
    <property type="match status" value="1"/>
</dbReference>
<evidence type="ECO:0000313" key="6">
    <source>
        <dbReference type="EMBL" id="KAG0645908.1"/>
    </source>
</evidence>
<dbReference type="PANTHER" id="PTHR43248:SF25">
    <property type="entry name" value="AB HYDROLASE-1 DOMAIN-CONTAINING PROTEIN-RELATED"/>
    <property type="match status" value="1"/>
</dbReference>
<keyword evidence="7" id="KW-1185">Reference proteome</keyword>
<dbReference type="EMBL" id="VNKQ01000017">
    <property type="protein sequence ID" value="KAG0645908.1"/>
    <property type="molecule type" value="Genomic_DNA"/>
</dbReference>
<feature type="chain" id="PRO_5040362171" evidence="3">
    <location>
        <begin position="21"/>
        <end position="593"/>
    </location>
</feature>
<dbReference type="Pfam" id="PF00561">
    <property type="entry name" value="Abhydrolase_1"/>
    <property type="match status" value="1"/>
</dbReference>
<feature type="domain" description="Peptidase S33 tripeptidyl aminopeptidase-like C-terminal" evidence="5">
    <location>
        <begin position="453"/>
        <end position="549"/>
    </location>
</feature>
<dbReference type="AlphaFoldDB" id="A0A9P6SLH5"/>
<evidence type="ECO:0000313" key="7">
    <source>
        <dbReference type="Proteomes" id="UP000785200"/>
    </source>
</evidence>